<dbReference type="InterPro" id="IPR002744">
    <property type="entry name" value="MIP18-like"/>
</dbReference>
<dbReference type="InterPro" id="IPR034904">
    <property type="entry name" value="FSCA_dom_sf"/>
</dbReference>
<dbReference type="InterPro" id="IPR052339">
    <property type="entry name" value="Fe-S_Maturation_MIP18"/>
</dbReference>
<dbReference type="Pfam" id="PF01883">
    <property type="entry name" value="FeS_assembly_P"/>
    <property type="match status" value="1"/>
</dbReference>
<sequence length="141" mass="15533">MSLTKPVADESMLRNALGDEGFDELAEPPNVEATRAHPLWPQIVKNLRAVYDPEIPVNIYELGLIYKVDIRDGLDGKADVFVEMSLTSPGCPVAQEMPGMVQGAIFPVDGIGNVDVEIVWDPTWDPSFMAETAKLQLNMFT</sequence>
<proteinExistence type="predicted"/>
<dbReference type="Gene3D" id="3.30.300.130">
    <property type="entry name" value="Fe-S cluster assembly (FSCA)"/>
    <property type="match status" value="1"/>
</dbReference>
<name>G2KN82_MICAA</name>
<evidence type="ECO:0000313" key="3">
    <source>
        <dbReference type="Proteomes" id="UP000009286"/>
    </source>
</evidence>
<dbReference type="eggNOG" id="COG2151">
    <property type="taxonomic scope" value="Bacteria"/>
</dbReference>
<accession>G2KN82</accession>
<keyword evidence="3" id="KW-1185">Reference proteome</keyword>
<gene>
    <name evidence="2" type="ordered locus">MICA_1087</name>
</gene>
<dbReference type="SUPFAM" id="SSF117916">
    <property type="entry name" value="Fe-S cluster assembly (FSCA) domain-like"/>
    <property type="match status" value="1"/>
</dbReference>
<dbReference type="KEGG" id="mai:MICA_1087"/>
<dbReference type="EMBL" id="CP002382">
    <property type="protein sequence ID" value="AEP09415.1"/>
    <property type="molecule type" value="Genomic_DNA"/>
</dbReference>
<organism evidence="2 3">
    <name type="scientific">Micavibrio aeruginosavorus (strain ARL-13)</name>
    <dbReference type="NCBI Taxonomy" id="856793"/>
    <lineage>
        <taxon>Bacteria</taxon>
        <taxon>Pseudomonadati</taxon>
        <taxon>Bdellovibrionota</taxon>
        <taxon>Bdellovibrionia</taxon>
        <taxon>Bdellovibrionales</taxon>
        <taxon>Pseudobdellovibrionaceae</taxon>
        <taxon>Micavibrio</taxon>
    </lineage>
</organism>
<dbReference type="PANTHER" id="PTHR42831:SF1">
    <property type="entry name" value="FE-S PROTEIN MATURATION AUXILIARY FACTOR YITW"/>
    <property type="match status" value="1"/>
</dbReference>
<dbReference type="PANTHER" id="PTHR42831">
    <property type="entry name" value="FE-S PROTEIN MATURATION AUXILIARY FACTOR YITW"/>
    <property type="match status" value="1"/>
</dbReference>
<protein>
    <recommendedName>
        <fullName evidence="1">MIP18 family-like domain-containing protein</fullName>
    </recommendedName>
</protein>
<reference evidence="2 3" key="1">
    <citation type="journal article" date="2011" name="BMC Genomics">
        <title>Genomic insights into an obligate epibiotic bacterial predator: Micavibrio aeruginosavorus ARL-13.</title>
        <authorList>
            <person name="Wang Z."/>
            <person name="Kadouri D."/>
            <person name="Wu M."/>
        </authorList>
    </citation>
    <scope>NUCLEOTIDE SEQUENCE [LARGE SCALE GENOMIC DNA]</scope>
    <source>
        <strain evidence="2 3">ARL-13</strain>
    </source>
</reference>
<feature type="domain" description="MIP18 family-like" evidence="1">
    <location>
        <begin position="42"/>
        <end position="116"/>
    </location>
</feature>
<evidence type="ECO:0000313" key="2">
    <source>
        <dbReference type="EMBL" id="AEP09415.1"/>
    </source>
</evidence>
<dbReference type="HOGENOM" id="CLU_091588_1_1_5"/>
<dbReference type="AlphaFoldDB" id="G2KN82"/>
<dbReference type="STRING" id="856793.MICA_1087"/>
<dbReference type="Proteomes" id="UP000009286">
    <property type="component" value="Chromosome"/>
</dbReference>
<evidence type="ECO:0000259" key="1">
    <source>
        <dbReference type="Pfam" id="PF01883"/>
    </source>
</evidence>